<proteinExistence type="predicted"/>
<feature type="region of interest" description="Disordered" evidence="1">
    <location>
        <begin position="315"/>
        <end position="335"/>
    </location>
</feature>
<feature type="compositionally biased region" description="Low complexity" evidence="1">
    <location>
        <begin position="187"/>
        <end position="197"/>
    </location>
</feature>
<feature type="compositionally biased region" description="Polar residues" evidence="1">
    <location>
        <begin position="1"/>
        <end position="12"/>
    </location>
</feature>
<dbReference type="EMBL" id="AGNL01011432">
    <property type="protein sequence ID" value="EJK68394.1"/>
    <property type="molecule type" value="Genomic_DNA"/>
</dbReference>
<feature type="region of interest" description="Disordered" evidence="1">
    <location>
        <begin position="1"/>
        <end position="28"/>
    </location>
</feature>
<protein>
    <submittedName>
        <fullName evidence="2">Uncharacterized protein</fullName>
    </submittedName>
</protein>
<comment type="caution">
    <text evidence="2">The sequence shown here is derived from an EMBL/GenBank/DDBJ whole genome shotgun (WGS) entry which is preliminary data.</text>
</comment>
<accession>K0STS5</accession>
<keyword evidence="3" id="KW-1185">Reference proteome</keyword>
<name>K0STS5_THAOC</name>
<feature type="compositionally biased region" description="Basic and acidic residues" evidence="1">
    <location>
        <begin position="154"/>
        <end position="164"/>
    </location>
</feature>
<feature type="compositionally biased region" description="Polar residues" evidence="1">
    <location>
        <begin position="101"/>
        <end position="110"/>
    </location>
</feature>
<feature type="compositionally biased region" description="Basic residues" evidence="1">
    <location>
        <begin position="165"/>
        <end position="176"/>
    </location>
</feature>
<evidence type="ECO:0000256" key="1">
    <source>
        <dbReference type="SAM" id="MobiDB-lite"/>
    </source>
</evidence>
<gene>
    <name evidence="2" type="ORF">THAOC_10428</name>
</gene>
<feature type="compositionally biased region" description="Polar residues" evidence="1">
    <location>
        <begin position="220"/>
        <end position="232"/>
    </location>
</feature>
<dbReference type="AlphaFoldDB" id="K0STS5"/>
<sequence>MNQQHRVPSNPNMAALRSSLPNEPRPRVPALQLPRRAMSIGDDPPDVEDEVSFLKARREAVRQDILQKHSSIDAPIYSSSFAQKQSRKGRLQAKLGGGGRISTSKSVSPFASNRVRSASASSNDGPLGSSTHELGSSAHEMDSPGARQSGSDWSGREKTRSDKARRPRSSRSRQRSPHPVDVMKSRAAAAAASQQQAEKAKHQGLSGPSVLASMLGGDQATASSGQPSEINGLVNTTSSLLINSPETASELRSLIESMQGEFNRLRTARIQAESRADRLEADLAARAGETERRLEALSGENERVATQLAEARAGRDEALSRLMNSEREAEEDAGRLRAENQELRKKLAKARRAKTAADADALAARQECLALRRVVEAAAAGGSRAALSRGRQRFELEEIHFDQG</sequence>
<reference evidence="2 3" key="1">
    <citation type="journal article" date="2012" name="Genome Biol.">
        <title>Genome and low-iron response of an oceanic diatom adapted to chronic iron limitation.</title>
        <authorList>
            <person name="Lommer M."/>
            <person name="Specht M."/>
            <person name="Roy A.S."/>
            <person name="Kraemer L."/>
            <person name="Andreson R."/>
            <person name="Gutowska M.A."/>
            <person name="Wolf J."/>
            <person name="Bergner S.V."/>
            <person name="Schilhabel M.B."/>
            <person name="Klostermeier U.C."/>
            <person name="Beiko R.G."/>
            <person name="Rosenstiel P."/>
            <person name="Hippler M."/>
            <person name="Laroche J."/>
        </authorList>
    </citation>
    <scope>NUCLEOTIDE SEQUENCE [LARGE SCALE GENOMIC DNA]</scope>
    <source>
        <strain evidence="2 3">CCMP1005</strain>
    </source>
</reference>
<dbReference type="Proteomes" id="UP000266841">
    <property type="component" value="Unassembled WGS sequence"/>
</dbReference>
<feature type="region of interest" description="Disordered" evidence="1">
    <location>
        <begin position="68"/>
        <end position="232"/>
    </location>
</feature>
<evidence type="ECO:0000313" key="3">
    <source>
        <dbReference type="Proteomes" id="UP000266841"/>
    </source>
</evidence>
<feature type="compositionally biased region" description="Low complexity" evidence="1">
    <location>
        <begin position="111"/>
        <end position="123"/>
    </location>
</feature>
<organism evidence="2 3">
    <name type="scientific">Thalassiosira oceanica</name>
    <name type="common">Marine diatom</name>
    <dbReference type="NCBI Taxonomy" id="159749"/>
    <lineage>
        <taxon>Eukaryota</taxon>
        <taxon>Sar</taxon>
        <taxon>Stramenopiles</taxon>
        <taxon>Ochrophyta</taxon>
        <taxon>Bacillariophyta</taxon>
        <taxon>Coscinodiscophyceae</taxon>
        <taxon>Thalassiosirophycidae</taxon>
        <taxon>Thalassiosirales</taxon>
        <taxon>Thalassiosiraceae</taxon>
        <taxon>Thalassiosira</taxon>
    </lineage>
</organism>
<evidence type="ECO:0000313" key="2">
    <source>
        <dbReference type="EMBL" id="EJK68394.1"/>
    </source>
</evidence>